<evidence type="ECO:0000256" key="2">
    <source>
        <dbReference type="ARBA" id="ARBA00023125"/>
    </source>
</evidence>
<dbReference type="Pfam" id="PF13545">
    <property type="entry name" value="HTH_Crp_2"/>
    <property type="match status" value="1"/>
</dbReference>
<dbReference type="GO" id="GO:0003700">
    <property type="term" value="F:DNA-binding transcription factor activity"/>
    <property type="evidence" value="ECO:0007669"/>
    <property type="project" value="TreeGrafter"/>
</dbReference>
<evidence type="ECO:0000259" key="4">
    <source>
        <dbReference type="PROSITE" id="PS51063"/>
    </source>
</evidence>
<keyword evidence="1" id="KW-0805">Transcription regulation</keyword>
<keyword evidence="2" id="KW-0238">DNA-binding</keyword>
<accession>A0A1I2K094</accession>
<evidence type="ECO:0000256" key="3">
    <source>
        <dbReference type="ARBA" id="ARBA00023163"/>
    </source>
</evidence>
<dbReference type="InterPro" id="IPR036390">
    <property type="entry name" value="WH_DNA-bd_sf"/>
</dbReference>
<dbReference type="Pfam" id="PF00027">
    <property type="entry name" value="cNMP_binding"/>
    <property type="match status" value="1"/>
</dbReference>
<dbReference type="EMBL" id="FOOH01000001">
    <property type="protein sequence ID" value="SFF60555.1"/>
    <property type="molecule type" value="Genomic_DNA"/>
</dbReference>
<sequence>MKRILYILDKTSSHLIPDELAMNLDYKFIYSNSPTSLESLLIKNKPDLLIWAVKNPIPPKVIHRNPGILKLPILSIIAETGTQKPLHKKHRFLAENSSKQELKKKILFLTNAKMENFRASKKPDKSLVPNIEALKSYMEKKGELISLDKHKILFHENRHSSFIYLIKQGLVKTSRMDQLGKELITGIYRKNDLLGLYGFHKHPVATEMATTLEASQFYRILYTEFREILQQNQELSLDLAQYLTDTVLELKSQLLEMAYASVLKKTSNTILQFAEEMQNPEFKGLNISRTDLASIAGISTESFIRSLSSLKKEGIIAIKGKKINILKPDKLQEIT</sequence>
<dbReference type="PROSITE" id="PS51063">
    <property type="entry name" value="HTH_CRP_2"/>
    <property type="match status" value="1"/>
</dbReference>
<keyword evidence="5" id="KW-0418">Kinase</keyword>
<dbReference type="Proteomes" id="UP000199116">
    <property type="component" value="Unassembled WGS sequence"/>
</dbReference>
<keyword evidence="3" id="KW-0804">Transcription</keyword>
<reference evidence="6" key="1">
    <citation type="submission" date="2016-10" db="EMBL/GenBank/DDBJ databases">
        <authorList>
            <person name="Varghese N."/>
            <person name="Submissions S."/>
        </authorList>
    </citation>
    <scope>NUCLEOTIDE SEQUENCE [LARGE SCALE GENOMIC DNA]</scope>
    <source>
        <strain evidence="6">DSM 23515</strain>
    </source>
</reference>
<name>A0A1I2K094_9FLAO</name>
<dbReference type="Gene3D" id="1.10.10.10">
    <property type="entry name" value="Winged helix-like DNA-binding domain superfamily/Winged helix DNA-binding domain"/>
    <property type="match status" value="1"/>
</dbReference>
<dbReference type="InterPro" id="IPR000595">
    <property type="entry name" value="cNMP-bd_dom"/>
</dbReference>
<dbReference type="SUPFAM" id="SSF46785">
    <property type="entry name" value="Winged helix' DNA-binding domain"/>
    <property type="match status" value="1"/>
</dbReference>
<dbReference type="PANTHER" id="PTHR24567">
    <property type="entry name" value="CRP FAMILY TRANSCRIPTIONAL REGULATORY PROTEIN"/>
    <property type="match status" value="1"/>
</dbReference>
<feature type="domain" description="HTH crp-type" evidence="4">
    <location>
        <begin position="260"/>
        <end position="329"/>
    </location>
</feature>
<dbReference type="AlphaFoldDB" id="A0A1I2K094"/>
<dbReference type="InterPro" id="IPR012318">
    <property type="entry name" value="HTH_CRP"/>
</dbReference>
<dbReference type="InterPro" id="IPR036388">
    <property type="entry name" value="WH-like_DNA-bd_sf"/>
</dbReference>
<dbReference type="SMART" id="SM00419">
    <property type="entry name" value="HTH_CRP"/>
    <property type="match status" value="1"/>
</dbReference>
<dbReference type="InterPro" id="IPR050397">
    <property type="entry name" value="Env_Response_Regulators"/>
</dbReference>
<proteinExistence type="predicted"/>
<dbReference type="GO" id="GO:0005829">
    <property type="term" value="C:cytosol"/>
    <property type="evidence" value="ECO:0007669"/>
    <property type="project" value="TreeGrafter"/>
</dbReference>
<dbReference type="PANTHER" id="PTHR24567:SF26">
    <property type="entry name" value="REGULATORY PROTEIN YEIL"/>
    <property type="match status" value="1"/>
</dbReference>
<dbReference type="InterPro" id="IPR014710">
    <property type="entry name" value="RmlC-like_jellyroll"/>
</dbReference>
<evidence type="ECO:0000313" key="5">
    <source>
        <dbReference type="EMBL" id="SFF60555.1"/>
    </source>
</evidence>
<dbReference type="Gene3D" id="2.60.120.10">
    <property type="entry name" value="Jelly Rolls"/>
    <property type="match status" value="1"/>
</dbReference>
<dbReference type="SUPFAM" id="SSF51206">
    <property type="entry name" value="cAMP-binding domain-like"/>
    <property type="match status" value="1"/>
</dbReference>
<gene>
    <name evidence="5" type="ORF">SAMN04488033_101371</name>
</gene>
<organism evidence="5 6">
    <name type="scientific">Salegentibacter agarivorans</name>
    <dbReference type="NCBI Taxonomy" id="345907"/>
    <lineage>
        <taxon>Bacteria</taxon>
        <taxon>Pseudomonadati</taxon>
        <taxon>Bacteroidota</taxon>
        <taxon>Flavobacteriia</taxon>
        <taxon>Flavobacteriales</taxon>
        <taxon>Flavobacteriaceae</taxon>
        <taxon>Salegentibacter</taxon>
    </lineage>
</organism>
<dbReference type="RefSeq" id="WP_093302383.1">
    <property type="nucleotide sequence ID" value="NZ_FOOH01000001.1"/>
</dbReference>
<dbReference type="CDD" id="cd00038">
    <property type="entry name" value="CAP_ED"/>
    <property type="match status" value="1"/>
</dbReference>
<dbReference type="GO" id="GO:0003677">
    <property type="term" value="F:DNA binding"/>
    <property type="evidence" value="ECO:0007669"/>
    <property type="project" value="UniProtKB-KW"/>
</dbReference>
<keyword evidence="6" id="KW-1185">Reference proteome</keyword>
<protein>
    <submittedName>
        <fullName evidence="5">cAMP-binding domain of CRP or a regulatory subunit of cAMP-dependent protein kinases</fullName>
    </submittedName>
</protein>
<evidence type="ECO:0000256" key="1">
    <source>
        <dbReference type="ARBA" id="ARBA00023015"/>
    </source>
</evidence>
<dbReference type="GO" id="GO:0016301">
    <property type="term" value="F:kinase activity"/>
    <property type="evidence" value="ECO:0007669"/>
    <property type="project" value="UniProtKB-KW"/>
</dbReference>
<keyword evidence="5" id="KW-0808">Transferase</keyword>
<evidence type="ECO:0000313" key="6">
    <source>
        <dbReference type="Proteomes" id="UP000199116"/>
    </source>
</evidence>
<dbReference type="InterPro" id="IPR018490">
    <property type="entry name" value="cNMP-bd_dom_sf"/>
</dbReference>